<feature type="binding site" evidence="1">
    <location>
        <position position="55"/>
    </location>
    <ligand>
        <name>ATP</name>
        <dbReference type="ChEBI" id="CHEBI:30616"/>
    </ligand>
</feature>
<dbReference type="PROSITE" id="PS50011">
    <property type="entry name" value="PROTEIN_KINASE_DOM"/>
    <property type="match status" value="1"/>
</dbReference>
<reference evidence="3 4" key="1">
    <citation type="journal article" date="2019" name="Environ. Microbiol.">
        <title>At the nexus of three kingdoms: the genome of the mycorrhizal fungus Gigaspora margarita provides insights into plant, endobacterial and fungal interactions.</title>
        <authorList>
            <person name="Venice F."/>
            <person name="Ghignone S."/>
            <person name="Salvioli di Fossalunga A."/>
            <person name="Amselem J."/>
            <person name="Novero M."/>
            <person name="Xianan X."/>
            <person name="Sedzielewska Toro K."/>
            <person name="Morin E."/>
            <person name="Lipzen A."/>
            <person name="Grigoriev I.V."/>
            <person name="Henrissat B."/>
            <person name="Martin F.M."/>
            <person name="Bonfante P."/>
        </authorList>
    </citation>
    <scope>NUCLEOTIDE SEQUENCE [LARGE SCALE GENOMIC DNA]</scope>
    <source>
        <strain evidence="3 4">BEG34</strain>
    </source>
</reference>
<accession>A0A8H4B565</accession>
<dbReference type="AlphaFoldDB" id="A0A8H4B565"/>
<dbReference type="Gene3D" id="1.10.510.10">
    <property type="entry name" value="Transferase(Phosphotransferase) domain 1"/>
    <property type="match status" value="1"/>
</dbReference>
<evidence type="ECO:0000313" key="3">
    <source>
        <dbReference type="EMBL" id="KAF0561088.1"/>
    </source>
</evidence>
<evidence type="ECO:0000259" key="2">
    <source>
        <dbReference type="PROSITE" id="PS50011"/>
    </source>
</evidence>
<dbReference type="OrthoDB" id="2382411at2759"/>
<keyword evidence="3" id="KW-0418">Kinase</keyword>
<dbReference type="GO" id="GO:0005524">
    <property type="term" value="F:ATP binding"/>
    <property type="evidence" value="ECO:0007669"/>
    <property type="project" value="UniProtKB-UniRule"/>
</dbReference>
<proteinExistence type="predicted"/>
<dbReference type="GO" id="GO:0004674">
    <property type="term" value="F:protein serine/threonine kinase activity"/>
    <property type="evidence" value="ECO:0007669"/>
    <property type="project" value="TreeGrafter"/>
</dbReference>
<evidence type="ECO:0000256" key="1">
    <source>
        <dbReference type="PROSITE-ProRule" id="PRU10141"/>
    </source>
</evidence>
<keyword evidence="3" id="KW-0808">Transferase</keyword>
<name>A0A8H4B565_GIGMA</name>
<dbReference type="PANTHER" id="PTHR44329">
    <property type="entry name" value="SERINE/THREONINE-PROTEIN KINASE TNNI3K-RELATED"/>
    <property type="match status" value="1"/>
</dbReference>
<dbReference type="InterPro" id="IPR011009">
    <property type="entry name" value="Kinase-like_dom_sf"/>
</dbReference>
<dbReference type="Proteomes" id="UP000439903">
    <property type="component" value="Unassembled WGS sequence"/>
</dbReference>
<keyword evidence="1" id="KW-0547">Nucleotide-binding</keyword>
<protein>
    <submittedName>
        <fullName evidence="3">Kinase-like protein</fullName>
    </submittedName>
</protein>
<evidence type="ECO:0000313" key="4">
    <source>
        <dbReference type="Proteomes" id="UP000439903"/>
    </source>
</evidence>
<organism evidence="3 4">
    <name type="scientific">Gigaspora margarita</name>
    <dbReference type="NCBI Taxonomy" id="4874"/>
    <lineage>
        <taxon>Eukaryota</taxon>
        <taxon>Fungi</taxon>
        <taxon>Fungi incertae sedis</taxon>
        <taxon>Mucoromycota</taxon>
        <taxon>Glomeromycotina</taxon>
        <taxon>Glomeromycetes</taxon>
        <taxon>Diversisporales</taxon>
        <taxon>Gigasporaceae</taxon>
        <taxon>Gigaspora</taxon>
    </lineage>
</organism>
<dbReference type="InterPro" id="IPR017441">
    <property type="entry name" value="Protein_kinase_ATP_BS"/>
</dbReference>
<comment type="caution">
    <text evidence="3">The sequence shown here is derived from an EMBL/GenBank/DDBJ whole genome shotgun (WGS) entry which is preliminary data.</text>
</comment>
<sequence>MTNIPGEWLEKAITEGHITYLEFDKFTNPVVIGQGGFGKVIKYEWKGSELTVALKSLRVDRVDTSIDEKSIKSFIHELKLLRRVCSHPNFIAFHGITKDSYKQYNMVLQYADEGTLREYLKKKFNHMLWTDKLSIAIEIAHGILFLHDNNIIHQDLHSKNILIHQGKPKIADFGLSKDGTSIDTSSSATHGMLAYIDPRCCFDNKYKH</sequence>
<dbReference type="SUPFAM" id="SSF56112">
    <property type="entry name" value="Protein kinase-like (PK-like)"/>
    <property type="match status" value="1"/>
</dbReference>
<dbReference type="PROSITE" id="PS00107">
    <property type="entry name" value="PROTEIN_KINASE_ATP"/>
    <property type="match status" value="1"/>
</dbReference>
<keyword evidence="1" id="KW-0067">ATP-binding</keyword>
<keyword evidence="4" id="KW-1185">Reference proteome</keyword>
<dbReference type="InterPro" id="IPR000719">
    <property type="entry name" value="Prot_kinase_dom"/>
</dbReference>
<dbReference type="Pfam" id="PF07714">
    <property type="entry name" value="PK_Tyr_Ser-Thr"/>
    <property type="match status" value="1"/>
</dbReference>
<dbReference type="InterPro" id="IPR001245">
    <property type="entry name" value="Ser-Thr/Tyr_kinase_cat_dom"/>
</dbReference>
<feature type="domain" description="Protein kinase" evidence="2">
    <location>
        <begin position="26"/>
        <end position="208"/>
    </location>
</feature>
<dbReference type="InterPro" id="IPR051681">
    <property type="entry name" value="Ser/Thr_Kinases-Pseudokinases"/>
</dbReference>
<dbReference type="EMBL" id="WTPW01000011">
    <property type="protein sequence ID" value="KAF0561088.1"/>
    <property type="molecule type" value="Genomic_DNA"/>
</dbReference>
<gene>
    <name evidence="3" type="ORF">F8M41_000113</name>
</gene>